<keyword evidence="2" id="KW-1185">Reference proteome</keyword>
<sequence length="77" mass="8301">MPAYQAPSRDLRFDTREPLDLSRLAGHDRPLQAGEPVAAELRDTVVEAGTSFCVTHAWGLYPVPVPSSASLKQSPAV</sequence>
<protein>
    <submittedName>
        <fullName evidence="1">Uncharacterized protein</fullName>
    </submittedName>
</protein>
<dbReference type="RefSeq" id="WP_092430492.1">
    <property type="nucleotide sequence ID" value="NZ_FOXM01000006.1"/>
</dbReference>
<gene>
    <name evidence="1" type="ORF">SAMN05216229_10659</name>
</gene>
<dbReference type="Proteomes" id="UP000243084">
    <property type="component" value="Unassembled WGS sequence"/>
</dbReference>
<accession>A0A1I5TF17</accession>
<name>A0A1I5TF17_9GAMM</name>
<proteinExistence type="predicted"/>
<organism evidence="1 2">
    <name type="scientific">Geopseudomonas sagittaria</name>
    <dbReference type="NCBI Taxonomy" id="1135990"/>
    <lineage>
        <taxon>Bacteria</taxon>
        <taxon>Pseudomonadati</taxon>
        <taxon>Pseudomonadota</taxon>
        <taxon>Gammaproteobacteria</taxon>
        <taxon>Pseudomonadales</taxon>
        <taxon>Pseudomonadaceae</taxon>
        <taxon>Geopseudomonas</taxon>
    </lineage>
</organism>
<evidence type="ECO:0000313" key="1">
    <source>
        <dbReference type="EMBL" id="SFP81277.1"/>
    </source>
</evidence>
<evidence type="ECO:0000313" key="2">
    <source>
        <dbReference type="Proteomes" id="UP000243084"/>
    </source>
</evidence>
<reference evidence="2" key="1">
    <citation type="submission" date="2016-10" db="EMBL/GenBank/DDBJ databases">
        <authorList>
            <person name="Varghese N."/>
            <person name="Submissions S."/>
        </authorList>
    </citation>
    <scope>NUCLEOTIDE SEQUENCE [LARGE SCALE GENOMIC DNA]</scope>
    <source>
        <strain evidence="2">JCM 18195</strain>
    </source>
</reference>
<dbReference type="EMBL" id="FOXM01000006">
    <property type="protein sequence ID" value="SFP81277.1"/>
    <property type="molecule type" value="Genomic_DNA"/>
</dbReference>
<dbReference type="AlphaFoldDB" id="A0A1I5TF17"/>